<sequence>MASSTIGSHRRQHKKSRNGCETCKRRHIRCDETSPQCKNCTRYHAVCSFAVLSPEDRVACQENAELLANSGIEFDDELQRDDSESSSRDEQIPSALIPEASSIEEIHLIHFISSIRPRTHNAGNFDTWRSQIPIFVRIGLRYKFVMYSLLALSSSHIAWLTDRPLVKQVTYEHRGKGLQGLREAIEVFSKQNSDAVLAASLLLSWQDVDWSDSTQFQQGTSAIIHAIQPWQEESQFRELIAEQSACYSTEFNLETYNSQLRKYI</sequence>
<dbReference type="SUPFAM" id="SSF57701">
    <property type="entry name" value="Zn2/Cys6 DNA-binding domain"/>
    <property type="match status" value="1"/>
</dbReference>
<dbReference type="OrthoDB" id="5130013at2759"/>
<dbReference type="InterPro" id="IPR036864">
    <property type="entry name" value="Zn2-C6_fun-type_DNA-bd_sf"/>
</dbReference>
<gene>
    <name evidence="3" type="ORF">L207DRAFT_635869</name>
</gene>
<dbReference type="PROSITE" id="PS00463">
    <property type="entry name" value="ZN2_CY6_FUNGAL_1"/>
    <property type="match status" value="1"/>
</dbReference>
<evidence type="ECO:0000256" key="1">
    <source>
        <dbReference type="ARBA" id="ARBA00023242"/>
    </source>
</evidence>
<dbReference type="CDD" id="cd00067">
    <property type="entry name" value="GAL4"/>
    <property type="match status" value="1"/>
</dbReference>
<proteinExistence type="predicted"/>
<dbReference type="GO" id="GO:0008270">
    <property type="term" value="F:zinc ion binding"/>
    <property type="evidence" value="ECO:0007669"/>
    <property type="project" value="InterPro"/>
</dbReference>
<keyword evidence="4" id="KW-1185">Reference proteome</keyword>
<dbReference type="Gene3D" id="4.10.240.10">
    <property type="entry name" value="Zn(2)-C6 fungal-type DNA-binding domain"/>
    <property type="match status" value="1"/>
</dbReference>
<feature type="domain" description="Zn(2)-C6 fungal-type" evidence="2">
    <location>
        <begin position="19"/>
        <end position="49"/>
    </location>
</feature>
<evidence type="ECO:0000313" key="3">
    <source>
        <dbReference type="EMBL" id="PMD38541.1"/>
    </source>
</evidence>
<name>A0A2J6RJ69_HYAVF</name>
<protein>
    <recommendedName>
        <fullName evidence="2">Zn(2)-C6 fungal-type domain-containing protein</fullName>
    </recommendedName>
</protein>
<organism evidence="3 4">
    <name type="scientific">Hyaloscypha variabilis (strain UAMH 11265 / GT02V1 / F)</name>
    <name type="common">Meliniomyces variabilis</name>
    <dbReference type="NCBI Taxonomy" id="1149755"/>
    <lineage>
        <taxon>Eukaryota</taxon>
        <taxon>Fungi</taxon>
        <taxon>Dikarya</taxon>
        <taxon>Ascomycota</taxon>
        <taxon>Pezizomycotina</taxon>
        <taxon>Leotiomycetes</taxon>
        <taxon>Helotiales</taxon>
        <taxon>Hyaloscyphaceae</taxon>
        <taxon>Hyaloscypha</taxon>
        <taxon>Hyaloscypha variabilis</taxon>
    </lineage>
</organism>
<keyword evidence="1" id="KW-0539">Nucleus</keyword>
<dbReference type="PANTHER" id="PTHR47657">
    <property type="entry name" value="STEROL REGULATORY ELEMENT-BINDING PROTEIN ECM22"/>
    <property type="match status" value="1"/>
</dbReference>
<dbReference type="Pfam" id="PF00172">
    <property type="entry name" value="Zn_clus"/>
    <property type="match status" value="1"/>
</dbReference>
<dbReference type="InterPro" id="IPR021858">
    <property type="entry name" value="Fun_TF"/>
</dbReference>
<dbReference type="Proteomes" id="UP000235786">
    <property type="component" value="Unassembled WGS sequence"/>
</dbReference>
<dbReference type="EMBL" id="KZ613948">
    <property type="protein sequence ID" value="PMD38541.1"/>
    <property type="molecule type" value="Genomic_DNA"/>
</dbReference>
<dbReference type="AlphaFoldDB" id="A0A2J6RJ69"/>
<evidence type="ECO:0000259" key="2">
    <source>
        <dbReference type="PROSITE" id="PS50048"/>
    </source>
</evidence>
<dbReference type="STRING" id="1149755.A0A2J6RJ69"/>
<dbReference type="PROSITE" id="PS50048">
    <property type="entry name" value="ZN2_CY6_FUNGAL_2"/>
    <property type="match status" value="1"/>
</dbReference>
<reference evidence="3 4" key="1">
    <citation type="submission" date="2016-04" db="EMBL/GenBank/DDBJ databases">
        <title>A degradative enzymes factory behind the ericoid mycorrhizal symbiosis.</title>
        <authorList>
            <consortium name="DOE Joint Genome Institute"/>
            <person name="Martino E."/>
            <person name="Morin E."/>
            <person name="Grelet G."/>
            <person name="Kuo A."/>
            <person name="Kohler A."/>
            <person name="Daghino S."/>
            <person name="Barry K."/>
            <person name="Choi C."/>
            <person name="Cichocki N."/>
            <person name="Clum A."/>
            <person name="Copeland A."/>
            <person name="Hainaut M."/>
            <person name="Haridas S."/>
            <person name="Labutti K."/>
            <person name="Lindquist E."/>
            <person name="Lipzen A."/>
            <person name="Khouja H.-R."/>
            <person name="Murat C."/>
            <person name="Ohm R."/>
            <person name="Olson A."/>
            <person name="Spatafora J."/>
            <person name="Veneault-Fourrey C."/>
            <person name="Henrissat B."/>
            <person name="Grigoriev I."/>
            <person name="Martin F."/>
            <person name="Perotto S."/>
        </authorList>
    </citation>
    <scope>NUCLEOTIDE SEQUENCE [LARGE SCALE GENOMIC DNA]</scope>
    <source>
        <strain evidence="3 4">F</strain>
    </source>
</reference>
<dbReference type="InterPro" id="IPR001138">
    <property type="entry name" value="Zn2Cys6_DnaBD"/>
</dbReference>
<dbReference type="PANTHER" id="PTHR47657:SF12">
    <property type="entry name" value="ZN(II)2CYS6 TRANSCRIPTION FACTOR (EUROFUNG)"/>
    <property type="match status" value="1"/>
</dbReference>
<evidence type="ECO:0000313" key="4">
    <source>
        <dbReference type="Proteomes" id="UP000235786"/>
    </source>
</evidence>
<dbReference type="SMART" id="SM00066">
    <property type="entry name" value="GAL4"/>
    <property type="match status" value="1"/>
</dbReference>
<dbReference type="Pfam" id="PF11951">
    <property type="entry name" value="Fungal_trans_2"/>
    <property type="match status" value="1"/>
</dbReference>
<dbReference type="GO" id="GO:0000981">
    <property type="term" value="F:DNA-binding transcription factor activity, RNA polymerase II-specific"/>
    <property type="evidence" value="ECO:0007669"/>
    <property type="project" value="InterPro"/>
</dbReference>
<dbReference type="InterPro" id="IPR052400">
    <property type="entry name" value="Zn2-C6_fungal_TF"/>
</dbReference>
<accession>A0A2J6RJ69</accession>